<evidence type="ECO:0000259" key="4">
    <source>
        <dbReference type="Pfam" id="PF13610"/>
    </source>
</evidence>
<keyword evidence="1" id="KW-0815">Transposition</keyword>
<dbReference type="NCBIfam" id="NF033587">
    <property type="entry name" value="transpos_IS6"/>
    <property type="match status" value="1"/>
</dbReference>
<accession>A0A6J5FA50</accession>
<feature type="domain" description="DDE" evidence="4">
    <location>
        <begin position="86"/>
        <end position="220"/>
    </location>
</feature>
<evidence type="ECO:0000256" key="3">
    <source>
        <dbReference type="ARBA" id="ARBA00023172"/>
    </source>
</evidence>
<dbReference type="GO" id="GO:0003677">
    <property type="term" value="F:DNA binding"/>
    <property type="evidence" value="ECO:0007669"/>
    <property type="project" value="UniProtKB-KW"/>
</dbReference>
<organism evidence="5 6">
    <name type="scientific">Paraburkholderia humisilvae</name>
    <dbReference type="NCBI Taxonomy" id="627669"/>
    <lineage>
        <taxon>Bacteria</taxon>
        <taxon>Pseudomonadati</taxon>
        <taxon>Pseudomonadota</taxon>
        <taxon>Betaproteobacteria</taxon>
        <taxon>Burkholderiales</taxon>
        <taxon>Burkholderiaceae</taxon>
        <taxon>Paraburkholderia</taxon>
    </lineage>
</organism>
<evidence type="ECO:0000313" key="6">
    <source>
        <dbReference type="Proteomes" id="UP000494363"/>
    </source>
</evidence>
<dbReference type="Pfam" id="PF13610">
    <property type="entry name" value="DDE_Tnp_IS240"/>
    <property type="match status" value="1"/>
</dbReference>
<dbReference type="PANTHER" id="PTHR35528">
    <property type="entry name" value="BLL1675 PROTEIN"/>
    <property type="match status" value="1"/>
</dbReference>
<dbReference type="InterPro" id="IPR052183">
    <property type="entry name" value="IS_Transposase"/>
</dbReference>
<dbReference type="InterPro" id="IPR047930">
    <property type="entry name" value="Transpos_IS6"/>
</dbReference>
<keyword evidence="3" id="KW-0233">DNA recombination</keyword>
<dbReference type="EMBL" id="CADIKH010000150">
    <property type="protein sequence ID" value="CAB3774681.1"/>
    <property type="molecule type" value="Genomic_DNA"/>
</dbReference>
<keyword evidence="2" id="KW-0238">DNA-binding</keyword>
<dbReference type="Proteomes" id="UP000494363">
    <property type="component" value="Unassembled WGS sequence"/>
</dbReference>
<protein>
    <submittedName>
        <fullName evidence="5">IS6 family transposase ISBmu21</fullName>
    </submittedName>
</protein>
<dbReference type="GO" id="GO:0032196">
    <property type="term" value="P:transposition"/>
    <property type="evidence" value="ECO:0007669"/>
    <property type="project" value="UniProtKB-KW"/>
</dbReference>
<sequence>MKKTLTPRTTLAPGITKVLKRLHYPLEVMLLCVRWYVAYSLSLRNLEEMLAERDIGVDHSTVHRWVIKLVPLLEKTFRKHKRVVGTSWRVDETYIKVKGSWKYLYRAVDKAGNTVDFPFRARRDQAAAQRFFEKAIGQNGSPETVTIDKSGSGLAALNAVNAGRETPIKVRQVKYLNNLVEQDHRAIKRRTRPMLGFKDFNCARVILSGIELMHMIRKGQMRNDGFAATPAVQFHWLIA</sequence>
<dbReference type="InterPro" id="IPR012337">
    <property type="entry name" value="RNaseH-like_sf"/>
</dbReference>
<proteinExistence type="predicted"/>
<dbReference type="SUPFAM" id="SSF53098">
    <property type="entry name" value="Ribonuclease H-like"/>
    <property type="match status" value="1"/>
</dbReference>
<dbReference type="AlphaFoldDB" id="A0A6J5FA50"/>
<dbReference type="GO" id="GO:0006310">
    <property type="term" value="P:DNA recombination"/>
    <property type="evidence" value="ECO:0007669"/>
    <property type="project" value="UniProtKB-KW"/>
</dbReference>
<dbReference type="InterPro" id="IPR032874">
    <property type="entry name" value="DDE_dom"/>
</dbReference>
<evidence type="ECO:0000256" key="1">
    <source>
        <dbReference type="ARBA" id="ARBA00022578"/>
    </source>
</evidence>
<evidence type="ECO:0000313" key="5">
    <source>
        <dbReference type="EMBL" id="CAB3774681.1"/>
    </source>
</evidence>
<keyword evidence="6" id="KW-1185">Reference proteome</keyword>
<dbReference type="PANTHER" id="PTHR35528:SF3">
    <property type="entry name" value="BLL1675 PROTEIN"/>
    <property type="match status" value="1"/>
</dbReference>
<gene>
    <name evidence="5" type="ORF">LMG29542_08059</name>
</gene>
<reference evidence="5 6" key="1">
    <citation type="submission" date="2020-04" db="EMBL/GenBank/DDBJ databases">
        <authorList>
            <person name="De Canck E."/>
        </authorList>
    </citation>
    <scope>NUCLEOTIDE SEQUENCE [LARGE SCALE GENOMIC DNA]</scope>
    <source>
        <strain evidence="5 6">LMG 29542</strain>
    </source>
</reference>
<evidence type="ECO:0000256" key="2">
    <source>
        <dbReference type="ARBA" id="ARBA00023125"/>
    </source>
</evidence>
<name>A0A6J5FA50_9BURK</name>
<dbReference type="RefSeq" id="WP_175233196.1">
    <property type="nucleotide sequence ID" value="NZ_CADIKH010000150.1"/>
</dbReference>